<protein>
    <submittedName>
        <fullName evidence="2">Uncharacterized protein</fullName>
    </submittedName>
</protein>
<organism evidence="2 3">
    <name type="scientific">Cylindrodendrum hubeiense</name>
    <dbReference type="NCBI Taxonomy" id="595255"/>
    <lineage>
        <taxon>Eukaryota</taxon>
        <taxon>Fungi</taxon>
        <taxon>Dikarya</taxon>
        <taxon>Ascomycota</taxon>
        <taxon>Pezizomycotina</taxon>
        <taxon>Sordariomycetes</taxon>
        <taxon>Hypocreomycetidae</taxon>
        <taxon>Hypocreales</taxon>
        <taxon>Nectriaceae</taxon>
        <taxon>Cylindrodendrum</taxon>
    </lineage>
</organism>
<dbReference type="AlphaFoldDB" id="A0A9P5LEF2"/>
<dbReference type="CDD" id="cd12148">
    <property type="entry name" value="fungal_TF_MHR"/>
    <property type="match status" value="1"/>
</dbReference>
<dbReference type="OrthoDB" id="5121955at2759"/>
<dbReference type="PANTHER" id="PTHR47425">
    <property type="entry name" value="FARB-RELATED"/>
    <property type="match status" value="1"/>
</dbReference>
<sequence>MRDRILPLCCRRSIQITRADFNFEAFPSLSYEDFESEIHRSKVYNAETKRTLIRIIVQTSELCIVLTEVLLMAYPPDDAPCHGRLVLSEEVLKTKDCKLALRRWNKQANCQFPPLHRAELAKCQHESVTLYRDLMYMYYHTARAALCHHEVLLLTAAPSPKKAYMLSPAVFTPAGDLSKICENRHELQDAVVAVTECLKELTSLGLARWLPISAVACTALPLVLHMLDAELSSAYTGGDLPPDENSFLTLKQHRLTTVVKAMMVYHTQYDAVDFVSRRMRHIVDLVQRKESVLRHLSPGNEEFAKNVKIDWTDLLTAQPNCYLRLVFTMDLSLSKDRLVGEGDFPATLRGIFGDSGQASEVLVRELDYRQLLAAPPNSPNNPPPTPEHSTEIISPCSVSSTTEDTAHEKTSTFIMEGFETEGIDFALFESIRDYVQTPGDLFDPHTLTGIDAGDDIADILQWMEDDSMVELEHTL</sequence>
<dbReference type="PANTHER" id="PTHR47425:SF2">
    <property type="entry name" value="FARB-RELATED"/>
    <property type="match status" value="1"/>
</dbReference>
<proteinExistence type="predicted"/>
<evidence type="ECO:0000313" key="2">
    <source>
        <dbReference type="EMBL" id="KAF7555020.1"/>
    </source>
</evidence>
<evidence type="ECO:0000313" key="3">
    <source>
        <dbReference type="Proteomes" id="UP000722485"/>
    </source>
</evidence>
<comment type="caution">
    <text evidence="2">The sequence shown here is derived from an EMBL/GenBank/DDBJ whole genome shotgun (WGS) entry which is preliminary data.</text>
</comment>
<reference evidence="2" key="1">
    <citation type="submission" date="2020-03" db="EMBL/GenBank/DDBJ databases">
        <title>Draft Genome Sequence of Cylindrodendrum hubeiense.</title>
        <authorList>
            <person name="Buettner E."/>
            <person name="Kellner H."/>
        </authorList>
    </citation>
    <scope>NUCLEOTIDE SEQUENCE</scope>
    <source>
        <strain evidence="2">IHI 201604</strain>
    </source>
</reference>
<gene>
    <name evidence="2" type="ORF">G7Z17_g2515</name>
</gene>
<feature type="region of interest" description="Disordered" evidence="1">
    <location>
        <begin position="373"/>
        <end position="392"/>
    </location>
</feature>
<name>A0A9P5LEF2_9HYPO</name>
<evidence type="ECO:0000256" key="1">
    <source>
        <dbReference type="SAM" id="MobiDB-lite"/>
    </source>
</evidence>
<accession>A0A9P5LEF2</accession>
<dbReference type="Proteomes" id="UP000722485">
    <property type="component" value="Unassembled WGS sequence"/>
</dbReference>
<dbReference type="InterPro" id="IPR052761">
    <property type="entry name" value="Fungal_Detox/Toxin_TFs"/>
</dbReference>
<keyword evidence="3" id="KW-1185">Reference proteome</keyword>
<dbReference type="EMBL" id="JAANBB010000025">
    <property type="protein sequence ID" value="KAF7555020.1"/>
    <property type="molecule type" value="Genomic_DNA"/>
</dbReference>
<feature type="compositionally biased region" description="Pro residues" evidence="1">
    <location>
        <begin position="376"/>
        <end position="386"/>
    </location>
</feature>